<evidence type="ECO:0000313" key="1">
    <source>
        <dbReference type="EMBL" id="KAJ3804611.1"/>
    </source>
</evidence>
<accession>A0ACC1TIT2</accession>
<proteinExistence type="predicted"/>
<reference evidence="1" key="1">
    <citation type="submission" date="2022-09" db="EMBL/GenBank/DDBJ databases">
        <title>A Global Phylogenomic Analysis of the Shiitake Genus Lentinula.</title>
        <authorList>
            <consortium name="DOE Joint Genome Institute"/>
            <person name="Sierra-Patev S."/>
            <person name="Min B."/>
            <person name="Naranjo-Ortiz M."/>
            <person name="Looney B."/>
            <person name="Konkel Z."/>
            <person name="Slot J.C."/>
            <person name="Sakamoto Y."/>
            <person name="Steenwyk J.L."/>
            <person name="Rokas A."/>
            <person name="Carro J."/>
            <person name="Camarero S."/>
            <person name="Ferreira P."/>
            <person name="Molpeceres G."/>
            <person name="Ruiz-Duenas F.J."/>
            <person name="Serrano A."/>
            <person name="Henrissat B."/>
            <person name="Drula E."/>
            <person name="Hughes K.W."/>
            <person name="Mata J.L."/>
            <person name="Ishikawa N.K."/>
            <person name="Vargas-Isla R."/>
            <person name="Ushijima S."/>
            <person name="Smith C.A."/>
            <person name="Ahrendt S."/>
            <person name="Andreopoulos W."/>
            <person name="He G."/>
            <person name="Labutti K."/>
            <person name="Lipzen A."/>
            <person name="Ng V."/>
            <person name="Riley R."/>
            <person name="Sandor L."/>
            <person name="Barry K."/>
            <person name="Martinez A.T."/>
            <person name="Xiao Y."/>
            <person name="Gibbons J.G."/>
            <person name="Terashima K."/>
            <person name="Grigoriev I.V."/>
            <person name="Hibbett D.S."/>
        </authorList>
    </citation>
    <scope>NUCLEOTIDE SEQUENCE</scope>
    <source>
        <strain evidence="1">TMI1499</strain>
    </source>
</reference>
<organism evidence="1 2">
    <name type="scientific">Lentinula aff. lateritia</name>
    <dbReference type="NCBI Taxonomy" id="2804960"/>
    <lineage>
        <taxon>Eukaryota</taxon>
        <taxon>Fungi</taxon>
        <taxon>Dikarya</taxon>
        <taxon>Basidiomycota</taxon>
        <taxon>Agaricomycotina</taxon>
        <taxon>Agaricomycetes</taxon>
        <taxon>Agaricomycetidae</taxon>
        <taxon>Agaricales</taxon>
        <taxon>Marasmiineae</taxon>
        <taxon>Omphalotaceae</taxon>
        <taxon>Lentinula</taxon>
    </lineage>
</organism>
<gene>
    <name evidence="1" type="ORF">F5876DRAFT_82875</name>
</gene>
<evidence type="ECO:0000313" key="2">
    <source>
        <dbReference type="Proteomes" id="UP001163835"/>
    </source>
</evidence>
<dbReference type="Proteomes" id="UP001163835">
    <property type="component" value="Unassembled WGS sequence"/>
</dbReference>
<keyword evidence="2" id="KW-1185">Reference proteome</keyword>
<comment type="caution">
    <text evidence="1">The sequence shown here is derived from an EMBL/GenBank/DDBJ whole genome shotgun (WGS) entry which is preliminary data.</text>
</comment>
<dbReference type="EMBL" id="MU795898">
    <property type="protein sequence ID" value="KAJ3804611.1"/>
    <property type="molecule type" value="Genomic_DNA"/>
</dbReference>
<protein>
    <submittedName>
        <fullName evidence="1">Uncharacterized protein</fullName>
    </submittedName>
</protein>
<name>A0ACC1TIT2_9AGAR</name>
<sequence length="91" mass="10155">MACQRTCPCNRCENQIVSYETFQRHSLAATATILVQSFAQYQYGTSDAGSEGDNKEDGEEEENNRGYGTNTAPKDMDVDMDEINYITSVLL</sequence>